<dbReference type="PANTHER" id="PTHR45881">
    <property type="entry name" value="CHECKPOINT SUPPRESSOR 1-LIKE, ISOFORM A-RELATED"/>
    <property type="match status" value="1"/>
</dbReference>
<comment type="caution">
    <text evidence="10">The sequence shown here is derived from an EMBL/GenBank/DDBJ whole genome shotgun (WGS) entry which is preliminary data.</text>
</comment>
<keyword evidence="11" id="KW-1185">Reference proteome</keyword>
<dbReference type="PROSITE" id="PS00658">
    <property type="entry name" value="FORK_HEAD_2"/>
    <property type="match status" value="1"/>
</dbReference>
<dbReference type="Pfam" id="PF00498">
    <property type="entry name" value="FHA"/>
    <property type="match status" value="1"/>
</dbReference>
<comment type="subcellular location">
    <subcellularLocation>
        <location evidence="1 6">Nucleus</location>
    </subcellularLocation>
</comment>
<feature type="compositionally biased region" description="Low complexity" evidence="7">
    <location>
        <begin position="534"/>
        <end position="548"/>
    </location>
</feature>
<evidence type="ECO:0000259" key="9">
    <source>
        <dbReference type="PROSITE" id="PS50039"/>
    </source>
</evidence>
<dbReference type="FunFam" id="1.10.10.10:FF:000030">
    <property type="entry name" value="Forkhead box protein K2"/>
    <property type="match status" value="1"/>
</dbReference>
<evidence type="ECO:0000256" key="2">
    <source>
        <dbReference type="ARBA" id="ARBA00023015"/>
    </source>
</evidence>
<proteinExistence type="predicted"/>
<dbReference type="InterPro" id="IPR036388">
    <property type="entry name" value="WH-like_DNA-bd_sf"/>
</dbReference>
<evidence type="ECO:0000256" key="4">
    <source>
        <dbReference type="ARBA" id="ARBA00023163"/>
    </source>
</evidence>
<feature type="DNA-binding region" description="Fork-head" evidence="6">
    <location>
        <begin position="295"/>
        <end position="389"/>
    </location>
</feature>
<dbReference type="OrthoDB" id="5954824at2759"/>
<feature type="domain" description="Fork-head" evidence="9">
    <location>
        <begin position="295"/>
        <end position="389"/>
    </location>
</feature>
<feature type="non-terminal residue" evidence="10">
    <location>
        <position position="555"/>
    </location>
</feature>
<dbReference type="PANTHER" id="PTHR45881:SF1">
    <property type="entry name" value="FORK HEAD PROTEIN HOMOLOG 2"/>
    <property type="match status" value="1"/>
</dbReference>
<evidence type="ECO:0000256" key="1">
    <source>
        <dbReference type="ARBA" id="ARBA00004123"/>
    </source>
</evidence>
<feature type="region of interest" description="Disordered" evidence="7">
    <location>
        <begin position="432"/>
        <end position="555"/>
    </location>
</feature>
<feature type="domain" description="FHA" evidence="8">
    <location>
        <begin position="66"/>
        <end position="121"/>
    </location>
</feature>
<dbReference type="InterPro" id="IPR000253">
    <property type="entry name" value="FHA_dom"/>
</dbReference>
<organism evidence="10 11">
    <name type="scientific">Dispira parvispora</name>
    <dbReference type="NCBI Taxonomy" id="1520584"/>
    <lineage>
        <taxon>Eukaryota</taxon>
        <taxon>Fungi</taxon>
        <taxon>Fungi incertae sedis</taxon>
        <taxon>Zoopagomycota</taxon>
        <taxon>Kickxellomycotina</taxon>
        <taxon>Dimargaritomycetes</taxon>
        <taxon>Dimargaritales</taxon>
        <taxon>Dimargaritaceae</taxon>
        <taxon>Dispira</taxon>
    </lineage>
</organism>
<dbReference type="PRINTS" id="PR00053">
    <property type="entry name" value="FORKHEAD"/>
</dbReference>
<dbReference type="Gene3D" id="1.10.10.10">
    <property type="entry name" value="Winged helix-like DNA-binding domain superfamily/Winged helix DNA-binding domain"/>
    <property type="match status" value="1"/>
</dbReference>
<dbReference type="Gene3D" id="2.60.200.20">
    <property type="match status" value="1"/>
</dbReference>
<dbReference type="Proteomes" id="UP001150925">
    <property type="component" value="Unassembled WGS sequence"/>
</dbReference>
<keyword evidence="2" id="KW-0805">Transcription regulation</keyword>
<dbReference type="EMBL" id="JANBPY010000954">
    <property type="protein sequence ID" value="KAJ1962505.1"/>
    <property type="molecule type" value="Genomic_DNA"/>
</dbReference>
<dbReference type="InterPro" id="IPR008984">
    <property type="entry name" value="SMAD_FHA_dom_sf"/>
</dbReference>
<keyword evidence="3 6" id="KW-0238">DNA-binding</keyword>
<dbReference type="InterPro" id="IPR001766">
    <property type="entry name" value="Fork_head_dom"/>
</dbReference>
<feature type="compositionally biased region" description="Polar residues" evidence="7">
    <location>
        <begin position="486"/>
        <end position="518"/>
    </location>
</feature>
<evidence type="ECO:0000256" key="7">
    <source>
        <dbReference type="SAM" id="MobiDB-lite"/>
    </source>
</evidence>
<evidence type="ECO:0000256" key="6">
    <source>
        <dbReference type="PROSITE-ProRule" id="PRU00089"/>
    </source>
</evidence>
<feature type="compositionally biased region" description="Basic and acidic residues" evidence="7">
    <location>
        <begin position="281"/>
        <end position="292"/>
    </location>
</feature>
<accession>A0A9W8E684</accession>
<feature type="compositionally biased region" description="Basic residues" evidence="7">
    <location>
        <begin position="386"/>
        <end position="400"/>
    </location>
</feature>
<keyword evidence="4" id="KW-0804">Transcription</keyword>
<name>A0A9W8E684_9FUNG</name>
<dbReference type="SUPFAM" id="SSF46785">
    <property type="entry name" value="Winged helix' DNA-binding domain"/>
    <property type="match status" value="1"/>
</dbReference>
<dbReference type="SUPFAM" id="SSF49879">
    <property type="entry name" value="SMAD/FHA domain"/>
    <property type="match status" value="1"/>
</dbReference>
<dbReference type="PROSITE" id="PS50006">
    <property type="entry name" value="FHA_DOMAIN"/>
    <property type="match status" value="1"/>
</dbReference>
<sequence>MANAASMNDERVATLLADKFGPTPSSSAEHSLTEHTLNNSSSSSAVQAYAKLEGPGLCYFIRTLRIVIGRRTTAFDKVDVDLGAVKAVSREHAVITYNFASAQFELLVLGKNGLFINDLFVPKGATVPLVHRTKIQIAVFYFTFLLPKVPVSSAPHESPVMATPSKLNGTPGGGGVQSGQYHHHHHHGTYHPSHTPGTVVQPSNPMQLQAAHSHPSMLHSPLVSQSQTQSQPLSGRPILQAKLSVQPSPNHPIPIAAATHLPHTPSTPPQPGHRTPVPGGSHDEGEVDYTKSDQKPHYSYASLIAQAINSTEAKKITLNGIYNYIAQTYPYYRQAKNGWQNSIRHNLSLNKAFVKVQRADNEPGKGAYWAIEKEYQAMFANGVYKRSRRGVPSKSSKRSRDHPASPYSPPERSLQKLTLSPLHNRARVPLPAIAPAEQLPSSSLTKVMEVDSSTTQPQGQSEGKPPNGVAANAKTNLVKDEGDNPVNGQSTPHAQSGPDSQYSQSTVPDTPSRRSSVTHPPPPQDLMGKPTIASSRTVSPTSSPVQSSLQDGNRN</sequence>
<protein>
    <submittedName>
        <fullName evidence="10">Uncharacterized protein</fullName>
    </submittedName>
</protein>
<feature type="region of interest" description="Disordered" evidence="7">
    <location>
        <begin position="386"/>
        <end position="414"/>
    </location>
</feature>
<keyword evidence="5 6" id="KW-0539">Nucleus</keyword>
<feature type="compositionally biased region" description="Polar residues" evidence="7">
    <location>
        <begin position="222"/>
        <end position="233"/>
    </location>
</feature>
<dbReference type="AlphaFoldDB" id="A0A9W8E684"/>
<dbReference type="GO" id="GO:0000978">
    <property type="term" value="F:RNA polymerase II cis-regulatory region sequence-specific DNA binding"/>
    <property type="evidence" value="ECO:0007669"/>
    <property type="project" value="TreeGrafter"/>
</dbReference>
<dbReference type="SMART" id="SM00339">
    <property type="entry name" value="FH"/>
    <property type="match status" value="1"/>
</dbReference>
<dbReference type="CDD" id="cd20024">
    <property type="entry name" value="FH_FOXJ2-like"/>
    <property type="match status" value="1"/>
</dbReference>
<dbReference type="CDD" id="cd22701">
    <property type="entry name" value="FHA_FKH1-like"/>
    <property type="match status" value="1"/>
</dbReference>
<evidence type="ECO:0000256" key="3">
    <source>
        <dbReference type="ARBA" id="ARBA00023125"/>
    </source>
</evidence>
<evidence type="ECO:0000259" key="8">
    <source>
        <dbReference type="PROSITE" id="PS50006"/>
    </source>
</evidence>
<evidence type="ECO:0000256" key="5">
    <source>
        <dbReference type="ARBA" id="ARBA00023242"/>
    </source>
</evidence>
<dbReference type="GO" id="GO:0005634">
    <property type="term" value="C:nucleus"/>
    <property type="evidence" value="ECO:0007669"/>
    <property type="project" value="UniProtKB-SubCell"/>
</dbReference>
<dbReference type="InterPro" id="IPR030456">
    <property type="entry name" value="TF_fork_head_CS_2"/>
</dbReference>
<dbReference type="Pfam" id="PF00250">
    <property type="entry name" value="Forkhead"/>
    <property type="match status" value="1"/>
</dbReference>
<dbReference type="GO" id="GO:0000981">
    <property type="term" value="F:DNA-binding transcription factor activity, RNA polymerase II-specific"/>
    <property type="evidence" value="ECO:0007669"/>
    <property type="project" value="TreeGrafter"/>
</dbReference>
<dbReference type="InterPro" id="IPR036390">
    <property type="entry name" value="WH_DNA-bd_sf"/>
</dbReference>
<evidence type="ECO:0000313" key="11">
    <source>
        <dbReference type="Proteomes" id="UP001150925"/>
    </source>
</evidence>
<gene>
    <name evidence="10" type="ORF">IWQ62_003505</name>
</gene>
<reference evidence="10" key="1">
    <citation type="submission" date="2022-07" db="EMBL/GenBank/DDBJ databases">
        <title>Phylogenomic reconstructions and comparative analyses of Kickxellomycotina fungi.</title>
        <authorList>
            <person name="Reynolds N.K."/>
            <person name="Stajich J.E."/>
            <person name="Barry K."/>
            <person name="Grigoriev I.V."/>
            <person name="Crous P."/>
            <person name="Smith M.E."/>
        </authorList>
    </citation>
    <scope>NUCLEOTIDE SEQUENCE</scope>
    <source>
        <strain evidence="10">RSA 1196</strain>
    </source>
</reference>
<feature type="region of interest" description="Disordered" evidence="7">
    <location>
        <begin position="155"/>
        <end position="292"/>
    </location>
</feature>
<dbReference type="PROSITE" id="PS50039">
    <property type="entry name" value="FORK_HEAD_3"/>
    <property type="match status" value="1"/>
</dbReference>
<evidence type="ECO:0000313" key="10">
    <source>
        <dbReference type="EMBL" id="KAJ1962505.1"/>
    </source>
</evidence>
<dbReference type="SMART" id="SM00240">
    <property type="entry name" value="FHA"/>
    <property type="match status" value="1"/>
</dbReference>
<feature type="compositionally biased region" description="Polar residues" evidence="7">
    <location>
        <begin position="439"/>
        <end position="461"/>
    </location>
</feature>